<feature type="transmembrane region" description="Helical" evidence="6">
    <location>
        <begin position="145"/>
        <end position="162"/>
    </location>
</feature>
<protein>
    <submittedName>
        <fullName evidence="7">Energy-coupling factor transporter transmembrane component T</fullName>
    </submittedName>
</protein>
<evidence type="ECO:0000256" key="6">
    <source>
        <dbReference type="SAM" id="Phobius"/>
    </source>
</evidence>
<dbReference type="Pfam" id="PF02361">
    <property type="entry name" value="CbiQ"/>
    <property type="match status" value="1"/>
</dbReference>
<feature type="transmembrane region" description="Helical" evidence="6">
    <location>
        <begin position="67"/>
        <end position="84"/>
    </location>
</feature>
<evidence type="ECO:0000313" key="7">
    <source>
        <dbReference type="EMBL" id="GAA1975457.1"/>
    </source>
</evidence>
<dbReference type="RefSeq" id="WP_344058283.1">
    <property type="nucleotide sequence ID" value="NZ_BAAAOH010000001.1"/>
</dbReference>
<evidence type="ECO:0000256" key="4">
    <source>
        <dbReference type="ARBA" id="ARBA00022989"/>
    </source>
</evidence>
<feature type="transmembrane region" description="Helical" evidence="6">
    <location>
        <begin position="183"/>
        <end position="199"/>
    </location>
</feature>
<comment type="caution">
    <text evidence="7">The sequence shown here is derived from an EMBL/GenBank/DDBJ whole genome shotgun (WGS) entry which is preliminary data.</text>
</comment>
<dbReference type="PANTHER" id="PTHR34857:SF2">
    <property type="entry name" value="SLL0384 PROTEIN"/>
    <property type="match status" value="1"/>
</dbReference>
<dbReference type="CDD" id="cd16914">
    <property type="entry name" value="EcfT"/>
    <property type="match status" value="1"/>
</dbReference>
<accession>A0ABP5D7T3</accession>
<feature type="transmembrane region" description="Helical" evidence="6">
    <location>
        <begin position="22"/>
        <end position="47"/>
    </location>
</feature>
<name>A0ABP5D7T3_9MICO</name>
<dbReference type="Proteomes" id="UP001500326">
    <property type="component" value="Unassembled WGS sequence"/>
</dbReference>
<organism evidence="7 8">
    <name type="scientific">Microbacterium pumilum</name>
    <dbReference type="NCBI Taxonomy" id="344165"/>
    <lineage>
        <taxon>Bacteria</taxon>
        <taxon>Bacillati</taxon>
        <taxon>Actinomycetota</taxon>
        <taxon>Actinomycetes</taxon>
        <taxon>Micrococcales</taxon>
        <taxon>Microbacteriaceae</taxon>
        <taxon>Microbacterium</taxon>
    </lineage>
</organism>
<dbReference type="PANTHER" id="PTHR34857">
    <property type="entry name" value="SLL0384 PROTEIN"/>
    <property type="match status" value="1"/>
</dbReference>
<evidence type="ECO:0000256" key="2">
    <source>
        <dbReference type="ARBA" id="ARBA00022475"/>
    </source>
</evidence>
<reference evidence="8" key="1">
    <citation type="journal article" date="2019" name="Int. J. Syst. Evol. Microbiol.">
        <title>The Global Catalogue of Microorganisms (GCM) 10K type strain sequencing project: providing services to taxonomists for standard genome sequencing and annotation.</title>
        <authorList>
            <consortium name="The Broad Institute Genomics Platform"/>
            <consortium name="The Broad Institute Genome Sequencing Center for Infectious Disease"/>
            <person name="Wu L."/>
            <person name="Ma J."/>
        </authorList>
    </citation>
    <scope>NUCLEOTIDE SEQUENCE [LARGE SCALE GENOMIC DNA]</scope>
    <source>
        <strain evidence="8">JCM 14902</strain>
    </source>
</reference>
<comment type="subcellular location">
    <subcellularLocation>
        <location evidence="1">Membrane</location>
        <topology evidence="1">Multi-pass membrane protein</topology>
    </subcellularLocation>
</comment>
<evidence type="ECO:0000256" key="1">
    <source>
        <dbReference type="ARBA" id="ARBA00004141"/>
    </source>
</evidence>
<proteinExistence type="predicted"/>
<dbReference type="EMBL" id="BAAAOH010000001">
    <property type="protein sequence ID" value="GAA1975457.1"/>
    <property type="molecule type" value="Genomic_DNA"/>
</dbReference>
<sequence length="263" mass="27867">MTLLDAHARTGRMSRVNPVAKLGASALITIPLVLTLDVVSAAVALALELLLMPLAGLGWREFWARTWIVWALAPLTGLTIALYGRTSGEVYVDWLFVEVSQGSLILALATTLRVLAIALPSVVLFATVDPTDLADGLGQVLKLPARFVIGALAGLRMVGLFLDDWRALELARRARGVADRGRLRRFLGMAFALLVLSIRRGSKLATAMEARGFGAPGVRTWARESRFGAAEWGLMAVGLAIASMATAAAVAAGTWNLILGPGG</sequence>
<gene>
    <name evidence="7" type="ORF">GCM10009777_05440</name>
</gene>
<evidence type="ECO:0000256" key="3">
    <source>
        <dbReference type="ARBA" id="ARBA00022692"/>
    </source>
</evidence>
<dbReference type="InterPro" id="IPR051611">
    <property type="entry name" value="ECF_transporter_component"/>
</dbReference>
<feature type="transmembrane region" description="Helical" evidence="6">
    <location>
        <begin position="232"/>
        <end position="258"/>
    </location>
</feature>
<dbReference type="InterPro" id="IPR003339">
    <property type="entry name" value="ABC/ECF_trnsptr_transmembrane"/>
</dbReference>
<keyword evidence="2" id="KW-1003">Cell membrane</keyword>
<keyword evidence="8" id="KW-1185">Reference proteome</keyword>
<keyword evidence="4 6" id="KW-1133">Transmembrane helix</keyword>
<keyword evidence="3 6" id="KW-0812">Transmembrane</keyword>
<feature type="transmembrane region" description="Helical" evidence="6">
    <location>
        <begin position="104"/>
        <end position="125"/>
    </location>
</feature>
<evidence type="ECO:0000313" key="8">
    <source>
        <dbReference type="Proteomes" id="UP001500326"/>
    </source>
</evidence>
<keyword evidence="5 6" id="KW-0472">Membrane</keyword>
<evidence type="ECO:0000256" key="5">
    <source>
        <dbReference type="ARBA" id="ARBA00023136"/>
    </source>
</evidence>